<protein>
    <recommendedName>
        <fullName evidence="5">Putative pre-16S rRNA nuclease</fullName>
        <ecNumber evidence="5">3.1.-.-</ecNumber>
    </recommendedName>
</protein>
<comment type="subcellular location">
    <subcellularLocation>
        <location evidence="5">Cytoplasm</location>
    </subcellularLocation>
</comment>
<dbReference type="OrthoDB" id="9796140at2"/>
<keyword evidence="1 5" id="KW-0963">Cytoplasm</keyword>
<dbReference type="NCBIfam" id="TIGR00250">
    <property type="entry name" value="RNAse_H_YqgF"/>
    <property type="match status" value="1"/>
</dbReference>
<dbReference type="CDD" id="cd16964">
    <property type="entry name" value="YqgF"/>
    <property type="match status" value="1"/>
</dbReference>
<evidence type="ECO:0000256" key="5">
    <source>
        <dbReference type="HAMAP-Rule" id="MF_00651"/>
    </source>
</evidence>
<evidence type="ECO:0000313" key="8">
    <source>
        <dbReference type="Proteomes" id="UP000661006"/>
    </source>
</evidence>
<organism evidence="7 8">
    <name type="scientific">Gluconobacter japonicus</name>
    <dbReference type="NCBI Taxonomy" id="376620"/>
    <lineage>
        <taxon>Bacteria</taxon>
        <taxon>Pseudomonadati</taxon>
        <taxon>Pseudomonadota</taxon>
        <taxon>Alphaproteobacteria</taxon>
        <taxon>Acetobacterales</taxon>
        <taxon>Acetobacteraceae</taxon>
        <taxon>Gluconobacter</taxon>
    </lineage>
</organism>
<keyword evidence="3 5" id="KW-0540">Nuclease</keyword>
<dbReference type="EC" id="3.1.-.-" evidence="5"/>
<gene>
    <name evidence="7" type="primary">ruvX</name>
    <name evidence="7" type="ORF">HKD32_07830</name>
</gene>
<comment type="similarity">
    <text evidence="5">Belongs to the YqgF HJR family.</text>
</comment>
<dbReference type="RefSeq" id="WP_010501673.1">
    <property type="nucleotide sequence ID" value="NZ_JABCQN010000003.1"/>
</dbReference>
<name>A0A9Q2FMW1_GLUJA</name>
<keyword evidence="4 5" id="KW-0378">Hydrolase</keyword>
<evidence type="ECO:0000256" key="4">
    <source>
        <dbReference type="ARBA" id="ARBA00022801"/>
    </source>
</evidence>
<dbReference type="InterPro" id="IPR005227">
    <property type="entry name" value="YqgF"/>
</dbReference>
<evidence type="ECO:0000256" key="2">
    <source>
        <dbReference type="ARBA" id="ARBA00022517"/>
    </source>
</evidence>
<dbReference type="AlphaFoldDB" id="A0A9Q2FMW1"/>
<dbReference type="SUPFAM" id="SSF53098">
    <property type="entry name" value="Ribonuclease H-like"/>
    <property type="match status" value="1"/>
</dbReference>
<keyword evidence="2 5" id="KW-0690">Ribosome biogenesis</keyword>
<evidence type="ECO:0000259" key="6">
    <source>
        <dbReference type="SMART" id="SM00732"/>
    </source>
</evidence>
<dbReference type="Pfam" id="PF03652">
    <property type="entry name" value="RuvX"/>
    <property type="match status" value="1"/>
</dbReference>
<dbReference type="GO" id="GO:0004518">
    <property type="term" value="F:nuclease activity"/>
    <property type="evidence" value="ECO:0007669"/>
    <property type="project" value="UniProtKB-KW"/>
</dbReference>
<dbReference type="GeneID" id="81474602"/>
<feature type="domain" description="YqgF/RNase H-like" evidence="6">
    <location>
        <begin position="17"/>
        <end position="117"/>
    </location>
</feature>
<dbReference type="HAMAP" id="MF_00651">
    <property type="entry name" value="Nuclease_YqgF"/>
    <property type="match status" value="1"/>
</dbReference>
<proteinExistence type="inferred from homology"/>
<dbReference type="GO" id="GO:0000967">
    <property type="term" value="P:rRNA 5'-end processing"/>
    <property type="evidence" value="ECO:0007669"/>
    <property type="project" value="UniProtKB-UniRule"/>
</dbReference>
<evidence type="ECO:0000256" key="1">
    <source>
        <dbReference type="ARBA" id="ARBA00022490"/>
    </source>
</evidence>
<dbReference type="Gene3D" id="3.30.420.140">
    <property type="entry name" value="YqgF/RNase H-like domain"/>
    <property type="match status" value="1"/>
</dbReference>
<dbReference type="GO" id="GO:0005829">
    <property type="term" value="C:cytosol"/>
    <property type="evidence" value="ECO:0007669"/>
    <property type="project" value="TreeGrafter"/>
</dbReference>
<evidence type="ECO:0000256" key="3">
    <source>
        <dbReference type="ARBA" id="ARBA00022722"/>
    </source>
</evidence>
<dbReference type="Proteomes" id="UP000661006">
    <property type="component" value="Unassembled WGS sequence"/>
</dbReference>
<accession>A0A9Q2FMW1</accession>
<sequence length="163" mass="17738">MSLFNPHDLRNVLQTDQRILGIDPGSKTIGVAVTDVSLMLASPLIGLKRRKLGENAKELAEIVKRQDVGAIVVGLPLSLDGSFGPAARAASDWTTALSERLGVPACLWDERLSSSAVNRFLIQDADMTRGRRAEVVDKMAAAYMLQGWLDATKPESVQTFFQD</sequence>
<dbReference type="InterPro" id="IPR037027">
    <property type="entry name" value="YqgF/RNaseH-like_dom_sf"/>
</dbReference>
<comment type="caution">
    <text evidence="7">The sequence shown here is derived from an EMBL/GenBank/DDBJ whole genome shotgun (WGS) entry which is preliminary data.</text>
</comment>
<dbReference type="InterPro" id="IPR006641">
    <property type="entry name" value="YqgF/RNaseH-like_dom"/>
</dbReference>
<reference evidence="7" key="1">
    <citation type="submission" date="2020-04" db="EMBL/GenBank/DDBJ databases">
        <authorList>
            <person name="Sombolestani A."/>
        </authorList>
    </citation>
    <scope>NUCLEOTIDE SEQUENCE</scope>
    <source>
        <strain evidence="7">R71697</strain>
    </source>
</reference>
<reference evidence="7" key="2">
    <citation type="submission" date="2020-11" db="EMBL/GenBank/DDBJ databases">
        <title>Description of novel Gluconobacter species.</title>
        <authorList>
            <person name="Cleenwerck I."/>
            <person name="Cnockaert M."/>
            <person name="Borremans W."/>
            <person name="Wieme A.D."/>
            <person name="De Vuyst L."/>
            <person name="Vandamme P."/>
        </authorList>
    </citation>
    <scope>NUCLEOTIDE SEQUENCE</scope>
    <source>
        <strain evidence="7">R71697</strain>
    </source>
</reference>
<comment type="function">
    <text evidence="5">Could be a nuclease involved in processing of the 5'-end of pre-16S rRNA.</text>
</comment>
<dbReference type="PANTHER" id="PTHR33317:SF4">
    <property type="entry name" value="POLYNUCLEOTIDYL TRANSFERASE, RIBONUCLEASE H-LIKE SUPERFAMILY PROTEIN"/>
    <property type="match status" value="1"/>
</dbReference>
<dbReference type="InterPro" id="IPR012337">
    <property type="entry name" value="RNaseH-like_sf"/>
</dbReference>
<dbReference type="EMBL" id="JABCQN010000003">
    <property type="protein sequence ID" value="MBF0870757.1"/>
    <property type="molecule type" value="Genomic_DNA"/>
</dbReference>
<dbReference type="SMART" id="SM00732">
    <property type="entry name" value="YqgFc"/>
    <property type="match status" value="1"/>
</dbReference>
<dbReference type="GO" id="GO:0016788">
    <property type="term" value="F:hydrolase activity, acting on ester bonds"/>
    <property type="evidence" value="ECO:0007669"/>
    <property type="project" value="UniProtKB-UniRule"/>
</dbReference>
<evidence type="ECO:0000313" key="7">
    <source>
        <dbReference type="EMBL" id="MBF0870757.1"/>
    </source>
</evidence>
<dbReference type="PANTHER" id="PTHR33317">
    <property type="entry name" value="POLYNUCLEOTIDYL TRANSFERASE, RIBONUCLEASE H-LIKE SUPERFAMILY PROTEIN"/>
    <property type="match status" value="1"/>
</dbReference>